<reference evidence="9" key="1">
    <citation type="journal article" date="2018" name="Sci. Rep.">
        <title>Lignite coal burning seam in the remote Altai Mountains harbors a hydrogen-driven thermophilic microbial community.</title>
        <authorList>
            <person name="Kadnikov V.V."/>
            <person name="Mardanov A.V."/>
            <person name="Ivasenko D.A."/>
            <person name="Antsiferov D.V."/>
            <person name="Beletsky A.V."/>
            <person name="Karnachuk O.V."/>
            <person name="Ravin N.V."/>
        </authorList>
    </citation>
    <scope>NUCLEOTIDE SEQUENCE [LARGE SCALE GENOMIC DNA]</scope>
</reference>
<evidence type="ECO:0000313" key="8">
    <source>
        <dbReference type="EMBL" id="PTQ57381.1"/>
    </source>
</evidence>
<dbReference type="Gene3D" id="2.70.98.70">
    <property type="match status" value="1"/>
</dbReference>
<evidence type="ECO:0000256" key="1">
    <source>
        <dbReference type="ARBA" id="ARBA00004418"/>
    </source>
</evidence>
<dbReference type="PANTHER" id="PTHR39210:SF1">
    <property type="entry name" value="HEPARIN-SULFATE LYASE"/>
    <property type="match status" value="1"/>
</dbReference>
<dbReference type="AlphaFoldDB" id="A0A2R6Y3X8"/>
<organism evidence="8 9">
    <name type="scientific">Candidatus Carbonibacillus altaicus</name>
    <dbReference type="NCBI Taxonomy" id="2163959"/>
    <lineage>
        <taxon>Bacteria</taxon>
        <taxon>Bacillati</taxon>
        <taxon>Bacillota</taxon>
        <taxon>Bacilli</taxon>
        <taxon>Bacillales</taxon>
        <taxon>Candidatus Carbonibacillus</taxon>
    </lineage>
</organism>
<evidence type="ECO:0000313" key="9">
    <source>
        <dbReference type="Proteomes" id="UP000244338"/>
    </source>
</evidence>
<dbReference type="InterPro" id="IPR013783">
    <property type="entry name" value="Ig-like_fold"/>
</dbReference>
<sequence>MFNIANATFGTRAWADSFAPWYRITPVNDGRRNEEDETGQLAKVHWFSRSTLDPHWVALLFPGEQTFQHVKVWWPRKKNAFLKPRRVQLHVWLDQQWTPISDVHQSDAQDDAYSEYYFPTVTSSRLRLWMAAGDGSPLHDSNILGIAEIEVFSEQPNYGQPSPDVLLIDYLYSPGNPFLVSWDFVPNALSYEVEYSKDPTFSLSNQNVDYDYKKVTKNNYFMADHPVSPGRWHVRVRAITPNGPGSFSNVLTVDVGDVLFQIPTSKEWKKDHPRLPWNLLQQKYVLVHEDNRTEYDRLIIDRLISDAEQENIEHRAQLQNMQSPKQSGEDLPDEPPVFEGGRWEISRWREIVSAAARVLEAVMLYITVWQVTGKTIYKEEAKRWTLHASRWDPLGSTGIDSVDHAAHDTLVALAIGYDALYEDLTDGEKNIIKKSMETRLLEIWKYLNPFVLDETNNHPWFQTNALAIGALALWDELEESKTYLDYALALYAGRFLPLGGKDGGWHEGNEYWTYTMGFVLEFVESIREVTGIDLRYHPWLKKTWKYKIYTAPPNAPVLTFGDTHKQSANLEDSAVMFYLAKIEGEKAAQDYALRVLDKFLKNGRLDQARPGVLIRLLLWKEERLSFQKSGYETNIGQTHHKLGSSDHHLGRTDQPSGQRDYKNDQKEVSAYAVFAETGIVIMRDSLLSDQGFHFAFKSGPYHGVLAGHEHADQNSFILYAMGDPLFIDSGRYDYYGSPHYYKWYIKSVAHNTLLIHGKGQKEQKTGADGKLLYSHHFDGPLYVLGDAREAYEEGAHYFDRHIWLIPGMQRERGWFIIFDDLNLTHSGEVEALFHFNFPPHILEDVSQLSITEHTTSETPVMVEEIRMKAFHIEGRQARMNFYALFPGKIEEKIEEGYAEDMLPTNGNLDEYHLRINLLSNKADVETEVHAMYVSDIFHKQLPAGHWTLQDQSTVRMTDEHQTVTCAFRQRSQKGPIKFDDYIVEGRSALLEEDFSGKHILYAAQVTLLNHNNQQVMVADDPVDIRLEMMELIGDGKKGLQFIQLTVWSRCDQRIQVFSEEQFVVEGINLVQFR</sequence>
<dbReference type="InterPro" id="IPR012480">
    <property type="entry name" value="Hepar_II_III_C"/>
</dbReference>
<name>A0A2R6Y3X8_9BACL</name>
<dbReference type="InterPro" id="IPR032518">
    <property type="entry name" value="HepII_N"/>
</dbReference>
<dbReference type="Gene3D" id="1.50.10.100">
    <property type="entry name" value="Chondroitin AC/alginate lyase"/>
    <property type="match status" value="1"/>
</dbReference>
<feature type="domain" description="Heparinase II/III-like C-terminal" evidence="6">
    <location>
        <begin position="671"/>
        <end position="849"/>
    </location>
</feature>
<proteinExistence type="predicted"/>
<dbReference type="InterPro" id="IPR008979">
    <property type="entry name" value="Galactose-bd-like_sf"/>
</dbReference>
<dbReference type="Pfam" id="PF16332">
    <property type="entry name" value="DUF4962"/>
    <property type="match status" value="1"/>
</dbReference>
<accession>A0A2R6Y3X8</accession>
<comment type="subcellular location">
    <subcellularLocation>
        <location evidence="1">Periplasm</location>
    </subcellularLocation>
</comment>
<dbReference type="EMBL" id="PEBX01000008">
    <property type="protein sequence ID" value="PTQ57381.1"/>
    <property type="molecule type" value="Genomic_DNA"/>
</dbReference>
<dbReference type="PANTHER" id="PTHR39210">
    <property type="entry name" value="HEPARIN-SULFATE LYASE"/>
    <property type="match status" value="1"/>
</dbReference>
<evidence type="ECO:0000259" key="7">
    <source>
        <dbReference type="Pfam" id="PF16332"/>
    </source>
</evidence>
<gene>
    <name evidence="8" type="ORF">BSOLF_1697</name>
</gene>
<dbReference type="InterPro" id="IPR036116">
    <property type="entry name" value="FN3_sf"/>
</dbReference>
<evidence type="ECO:0000259" key="6">
    <source>
        <dbReference type="Pfam" id="PF07940"/>
    </source>
</evidence>
<dbReference type="Gene3D" id="2.60.40.10">
    <property type="entry name" value="Immunoglobulins"/>
    <property type="match status" value="1"/>
</dbReference>
<feature type="region of interest" description="Disordered" evidence="5">
    <location>
        <begin position="637"/>
        <end position="662"/>
    </location>
</feature>
<keyword evidence="3" id="KW-0574">Periplasm</keyword>
<keyword evidence="4 8" id="KW-0456">Lyase</keyword>
<dbReference type="SUPFAM" id="SSF49265">
    <property type="entry name" value="Fibronectin type III"/>
    <property type="match status" value="1"/>
</dbReference>
<evidence type="ECO:0000256" key="2">
    <source>
        <dbReference type="ARBA" id="ARBA00022729"/>
    </source>
</evidence>
<dbReference type="GO" id="GO:0016829">
    <property type="term" value="F:lyase activity"/>
    <property type="evidence" value="ECO:0007669"/>
    <property type="project" value="UniProtKB-KW"/>
</dbReference>
<dbReference type="Proteomes" id="UP000244338">
    <property type="component" value="Unassembled WGS sequence"/>
</dbReference>
<dbReference type="Gene3D" id="2.60.120.260">
    <property type="entry name" value="Galactose-binding domain-like"/>
    <property type="match status" value="1"/>
</dbReference>
<evidence type="ECO:0000256" key="4">
    <source>
        <dbReference type="ARBA" id="ARBA00023239"/>
    </source>
</evidence>
<feature type="domain" description="Heparinase II N-terminal" evidence="7">
    <location>
        <begin position="188"/>
        <end position="593"/>
    </location>
</feature>
<dbReference type="GO" id="GO:0042597">
    <property type="term" value="C:periplasmic space"/>
    <property type="evidence" value="ECO:0007669"/>
    <property type="project" value="UniProtKB-SubCell"/>
</dbReference>
<dbReference type="Pfam" id="PF07940">
    <property type="entry name" value="Hepar_II_III_C"/>
    <property type="match status" value="1"/>
</dbReference>
<keyword evidence="2" id="KW-0732">Signal</keyword>
<dbReference type="InterPro" id="IPR008929">
    <property type="entry name" value="Chondroitin_lyas"/>
</dbReference>
<dbReference type="SUPFAM" id="SSF49785">
    <property type="entry name" value="Galactose-binding domain-like"/>
    <property type="match status" value="1"/>
</dbReference>
<evidence type="ECO:0000256" key="5">
    <source>
        <dbReference type="SAM" id="MobiDB-lite"/>
    </source>
</evidence>
<dbReference type="SUPFAM" id="SSF48230">
    <property type="entry name" value="Chondroitin AC/alginate lyase"/>
    <property type="match status" value="1"/>
</dbReference>
<comment type="caution">
    <text evidence="8">The sequence shown here is derived from an EMBL/GenBank/DDBJ whole genome shotgun (WGS) entry which is preliminary data.</text>
</comment>
<evidence type="ECO:0000256" key="3">
    <source>
        <dbReference type="ARBA" id="ARBA00022764"/>
    </source>
</evidence>
<protein>
    <submittedName>
        <fullName evidence="8">Oligo alginate lyase</fullName>
    </submittedName>
</protein>